<dbReference type="EMBL" id="VZCY01000061">
    <property type="protein sequence ID" value="MQN09711.1"/>
    <property type="molecule type" value="Genomic_DNA"/>
</dbReference>
<evidence type="ECO:0000259" key="1">
    <source>
        <dbReference type="Pfam" id="PF13304"/>
    </source>
</evidence>
<comment type="caution">
    <text evidence="2">The sequence shown here is derived from an EMBL/GenBank/DDBJ whole genome shotgun (WGS) entry which is preliminary data.</text>
</comment>
<dbReference type="SUPFAM" id="SSF52540">
    <property type="entry name" value="P-loop containing nucleoside triphosphate hydrolases"/>
    <property type="match status" value="1"/>
</dbReference>
<dbReference type="InterPro" id="IPR003959">
    <property type="entry name" value="ATPase_AAA_core"/>
</dbReference>
<evidence type="ECO:0000313" key="5">
    <source>
        <dbReference type="Proteomes" id="UP000406735"/>
    </source>
</evidence>
<name>A0A3R6CNM6_9BACT</name>
<dbReference type="PANTHER" id="PTHR40396:SF1">
    <property type="entry name" value="ATPASE AAA-TYPE CORE DOMAIN-CONTAINING PROTEIN"/>
    <property type="match status" value="1"/>
</dbReference>
<organism evidence="2 5">
    <name type="scientific">Segatella copri</name>
    <dbReference type="NCBI Taxonomy" id="165179"/>
    <lineage>
        <taxon>Bacteria</taxon>
        <taxon>Pseudomonadati</taxon>
        <taxon>Bacteroidota</taxon>
        <taxon>Bacteroidia</taxon>
        <taxon>Bacteroidales</taxon>
        <taxon>Prevotellaceae</taxon>
        <taxon>Segatella</taxon>
    </lineage>
</organism>
<dbReference type="EMBL" id="QSAQ01000036">
    <property type="protein sequence ID" value="RGW66221.1"/>
    <property type="molecule type" value="Genomic_DNA"/>
</dbReference>
<dbReference type="Pfam" id="PF13304">
    <property type="entry name" value="AAA_21"/>
    <property type="match status" value="1"/>
</dbReference>
<evidence type="ECO:0000313" key="4">
    <source>
        <dbReference type="Proteomes" id="UP000286077"/>
    </source>
</evidence>
<dbReference type="RefSeq" id="WP_118141137.1">
    <property type="nucleotide sequence ID" value="NZ_CATKVS010000003.1"/>
</dbReference>
<evidence type="ECO:0000313" key="3">
    <source>
        <dbReference type="EMBL" id="RGW66221.1"/>
    </source>
</evidence>
<dbReference type="Proteomes" id="UP000286077">
    <property type="component" value="Unassembled WGS sequence"/>
</dbReference>
<protein>
    <submittedName>
        <fullName evidence="2">AAA family ATPase</fullName>
    </submittedName>
</protein>
<accession>A0A3R6CNM6</accession>
<dbReference type="AlphaFoldDB" id="A0A3R6CNM6"/>
<dbReference type="Gene3D" id="3.40.50.300">
    <property type="entry name" value="P-loop containing nucleotide triphosphate hydrolases"/>
    <property type="match status" value="1"/>
</dbReference>
<dbReference type="InterPro" id="IPR027417">
    <property type="entry name" value="P-loop_NTPase"/>
</dbReference>
<sequence length="426" mass="48951">MILQFKVKNFLSIREEQTLDFTASADKTYEDYAVVKIKGVRISKLGVVYGPNASGKSNILKALAWFIFYLVASRSKKPGTGTGLTPFMMDEDSRNRNSSFELIFYIGDVRYEYSVVLNNQKIYKEELYFYPNNRRALFYERTWNEDKSNSSISFGPLLKLSATQKLFIESNCISNATVLTTYKNANVEKNVELDKVFNYFESEFMPLLSKNDNLGQLANDVVRLDADSKKFICEMFEKADFNISDIYIKEEKGEVSEEAMEKFRKIAKILHISEPQDKSISTEELFFTHKTPFYTGSLSNMVESEGTNRMYGLSALLFTLIKNNQTLLCDELENSLHYDLFTHIIKTFLVNSDRAQLIFSTHSLMLLDEDFIRRDMVYFASKNESGATEIYRAKDFGLHKEVSILNAYRAGKLGAKPQLGSIFIDE</sequence>
<dbReference type="PANTHER" id="PTHR40396">
    <property type="entry name" value="ATPASE-LIKE PROTEIN"/>
    <property type="match status" value="1"/>
</dbReference>
<dbReference type="GO" id="GO:0005524">
    <property type="term" value="F:ATP binding"/>
    <property type="evidence" value="ECO:0007669"/>
    <property type="project" value="InterPro"/>
</dbReference>
<feature type="domain" description="ATPase AAA-type core" evidence="1">
    <location>
        <begin position="47"/>
        <end position="368"/>
    </location>
</feature>
<evidence type="ECO:0000313" key="2">
    <source>
        <dbReference type="EMBL" id="MQN09711.1"/>
    </source>
</evidence>
<proteinExistence type="predicted"/>
<gene>
    <name evidence="3" type="ORF">DWV60_12725</name>
    <name evidence="2" type="ORF">F7D97_07185</name>
</gene>
<reference evidence="2 5" key="2">
    <citation type="submission" date="2019-09" db="EMBL/GenBank/DDBJ databases">
        <title>Distinct polysaccharide growth profiles of human intestinal Prevotella copri isolates.</title>
        <authorList>
            <person name="Fehlner-Peach H."/>
            <person name="Magnabosco C."/>
            <person name="Raghavan V."/>
            <person name="Scher J.U."/>
            <person name="Tett A."/>
            <person name="Cox L.M."/>
            <person name="Gottsegen C."/>
            <person name="Watters A."/>
            <person name="Wiltshire- Gordon J.D."/>
            <person name="Segata N."/>
            <person name="Bonneau R."/>
            <person name="Littman D.R."/>
        </authorList>
    </citation>
    <scope>NUCLEOTIDE SEQUENCE [LARGE SCALE GENOMIC DNA]</scope>
    <source>
        <strain evidence="2">IK21513</strain>
        <strain evidence="5">iK21513</strain>
    </source>
</reference>
<dbReference type="Proteomes" id="UP000406735">
    <property type="component" value="Unassembled WGS sequence"/>
</dbReference>
<reference evidence="3 4" key="1">
    <citation type="submission" date="2018-08" db="EMBL/GenBank/DDBJ databases">
        <title>A genome reference for cultivated species of the human gut microbiota.</title>
        <authorList>
            <person name="Zou Y."/>
            <person name="Xue W."/>
            <person name="Luo G."/>
        </authorList>
    </citation>
    <scope>NUCLEOTIDE SEQUENCE [LARGE SCALE GENOMIC DNA]</scope>
    <source>
        <strain evidence="3 4">AF11-14</strain>
    </source>
</reference>
<dbReference type="GO" id="GO:0016887">
    <property type="term" value="F:ATP hydrolysis activity"/>
    <property type="evidence" value="ECO:0007669"/>
    <property type="project" value="InterPro"/>
</dbReference>